<feature type="region of interest" description="Disordered" evidence="1">
    <location>
        <begin position="50"/>
        <end position="101"/>
    </location>
</feature>
<proteinExistence type="predicted"/>
<evidence type="ECO:0000313" key="3">
    <source>
        <dbReference type="Proteomes" id="UP000237271"/>
    </source>
</evidence>
<evidence type="ECO:0000313" key="2">
    <source>
        <dbReference type="EMBL" id="POM69011.1"/>
    </source>
</evidence>
<comment type="caution">
    <text evidence="2">The sequence shown here is derived from an EMBL/GenBank/DDBJ whole genome shotgun (WGS) entry which is preliminary data.</text>
</comment>
<dbReference type="AlphaFoldDB" id="A0A2P4XTX4"/>
<evidence type="ECO:0000256" key="1">
    <source>
        <dbReference type="SAM" id="MobiDB-lite"/>
    </source>
</evidence>
<reference evidence="2 3" key="1">
    <citation type="journal article" date="2017" name="Genome Biol. Evol.">
        <title>Phytophthora megakarya and P. palmivora, closely related causal agents of cacao black pod rot, underwent increases in genome sizes and gene numbers by different mechanisms.</title>
        <authorList>
            <person name="Ali S.S."/>
            <person name="Shao J."/>
            <person name="Lary D.J."/>
            <person name="Kronmiller B."/>
            <person name="Shen D."/>
            <person name="Strem M.D."/>
            <person name="Amoako-Attah I."/>
            <person name="Akrofi A.Y."/>
            <person name="Begoude B.A."/>
            <person name="Ten Hoopen G.M."/>
            <person name="Coulibaly K."/>
            <person name="Kebe B.I."/>
            <person name="Melnick R.L."/>
            <person name="Guiltinan M.J."/>
            <person name="Tyler B.M."/>
            <person name="Meinhardt L.W."/>
            <person name="Bailey B.A."/>
        </authorList>
    </citation>
    <scope>NUCLEOTIDE SEQUENCE [LARGE SCALE GENOMIC DNA]</scope>
    <source>
        <strain evidence="3">sbr112.9</strain>
    </source>
</reference>
<accession>A0A2P4XTX4</accession>
<organism evidence="2 3">
    <name type="scientific">Phytophthora palmivora</name>
    <dbReference type="NCBI Taxonomy" id="4796"/>
    <lineage>
        <taxon>Eukaryota</taxon>
        <taxon>Sar</taxon>
        <taxon>Stramenopiles</taxon>
        <taxon>Oomycota</taxon>
        <taxon>Peronosporomycetes</taxon>
        <taxon>Peronosporales</taxon>
        <taxon>Peronosporaceae</taxon>
        <taxon>Phytophthora</taxon>
    </lineage>
</organism>
<feature type="compositionally biased region" description="Basic and acidic residues" evidence="1">
    <location>
        <begin position="70"/>
        <end position="83"/>
    </location>
</feature>
<name>A0A2P4XTX4_9STRA</name>
<dbReference type="PANTHER" id="PTHR35796">
    <property type="entry name" value="HYPOTHETICAL CYTOSOLIC PROTEIN"/>
    <property type="match status" value="1"/>
</dbReference>
<dbReference type="Proteomes" id="UP000237271">
    <property type="component" value="Unassembled WGS sequence"/>
</dbReference>
<sequence>MQHPHDGVGILDDDLLAALDDMLSVEATSIADAFATATLGDDFDKMLSIDIPPPVTDTRSTLERSGSGKTPRETPGKKGKDARTAPYQNKPRRRKRPKDELDYLRAKVADMEEELTSLQKKPEIGSPVSAAVIFNGDPSAGQETCQDVLLCWKKIAERQKKEADRSVVENLRLRAMLEGQLNVARSLEAAIDQHQREAAQSLPPFGSGNADGGIHQSTSMSDELIFAILNDSLDAQYRELDAIFELSGIAHVNHDMNNGTKAHQDANGVSVRHEEVRLLPFSSDAVHRAMWGIVRDNTAKEMMLGPVETQVVDDNHMNVTMIEKIELGKSRVANIVRRFSFRRVFEKNRTVIIWSSYVEMDGSVFVRLREKGYCTTSSFNFGTDNTSSNNKLISVR</sequence>
<evidence type="ECO:0008006" key="4">
    <source>
        <dbReference type="Google" id="ProtNLM"/>
    </source>
</evidence>
<dbReference type="EMBL" id="NCKW01007972">
    <property type="protein sequence ID" value="POM69011.1"/>
    <property type="molecule type" value="Genomic_DNA"/>
</dbReference>
<gene>
    <name evidence="2" type="ORF">PHPALM_14758</name>
</gene>
<protein>
    <recommendedName>
        <fullName evidence="4">M96 mating-specific protein family</fullName>
    </recommendedName>
</protein>
<keyword evidence="3" id="KW-1185">Reference proteome</keyword>
<dbReference type="OrthoDB" id="165738at2759"/>
<dbReference type="PANTHER" id="PTHR35796:SF3">
    <property type="entry name" value="BHLH DOMAIN-CONTAINING PROTEIN"/>
    <property type="match status" value="1"/>
</dbReference>
<feature type="compositionally biased region" description="Polar residues" evidence="1">
    <location>
        <begin position="57"/>
        <end position="68"/>
    </location>
</feature>